<evidence type="ECO:0000256" key="1">
    <source>
        <dbReference type="SAM" id="MobiDB-lite"/>
    </source>
</evidence>
<feature type="region of interest" description="Disordered" evidence="1">
    <location>
        <begin position="167"/>
        <end position="187"/>
    </location>
</feature>
<proteinExistence type="predicted"/>
<organism evidence="3 4">
    <name type="scientific">Mycena alexandri</name>
    <dbReference type="NCBI Taxonomy" id="1745969"/>
    <lineage>
        <taxon>Eukaryota</taxon>
        <taxon>Fungi</taxon>
        <taxon>Dikarya</taxon>
        <taxon>Basidiomycota</taxon>
        <taxon>Agaricomycotina</taxon>
        <taxon>Agaricomycetes</taxon>
        <taxon>Agaricomycetidae</taxon>
        <taxon>Agaricales</taxon>
        <taxon>Marasmiineae</taxon>
        <taxon>Mycenaceae</taxon>
        <taxon>Mycena</taxon>
    </lineage>
</organism>
<keyword evidence="2" id="KW-0472">Membrane</keyword>
<feature type="compositionally biased region" description="Low complexity" evidence="1">
    <location>
        <begin position="167"/>
        <end position="180"/>
    </location>
</feature>
<keyword evidence="2" id="KW-1133">Transmembrane helix</keyword>
<dbReference type="Proteomes" id="UP001218188">
    <property type="component" value="Unassembled WGS sequence"/>
</dbReference>
<name>A0AAD6RY50_9AGAR</name>
<dbReference type="AlphaFoldDB" id="A0AAD6RY50"/>
<feature type="transmembrane region" description="Helical" evidence="2">
    <location>
        <begin position="319"/>
        <end position="338"/>
    </location>
</feature>
<keyword evidence="4" id="KW-1185">Reference proteome</keyword>
<reference evidence="3" key="1">
    <citation type="submission" date="2023-03" db="EMBL/GenBank/DDBJ databases">
        <title>Massive genome expansion in bonnet fungi (Mycena s.s.) driven by repeated elements and novel gene families across ecological guilds.</title>
        <authorList>
            <consortium name="Lawrence Berkeley National Laboratory"/>
            <person name="Harder C.B."/>
            <person name="Miyauchi S."/>
            <person name="Viragh M."/>
            <person name="Kuo A."/>
            <person name="Thoen E."/>
            <person name="Andreopoulos B."/>
            <person name="Lu D."/>
            <person name="Skrede I."/>
            <person name="Drula E."/>
            <person name="Henrissat B."/>
            <person name="Morin E."/>
            <person name="Kohler A."/>
            <person name="Barry K."/>
            <person name="LaButti K."/>
            <person name="Morin E."/>
            <person name="Salamov A."/>
            <person name="Lipzen A."/>
            <person name="Mereny Z."/>
            <person name="Hegedus B."/>
            <person name="Baldrian P."/>
            <person name="Stursova M."/>
            <person name="Weitz H."/>
            <person name="Taylor A."/>
            <person name="Grigoriev I.V."/>
            <person name="Nagy L.G."/>
            <person name="Martin F."/>
            <person name="Kauserud H."/>
        </authorList>
    </citation>
    <scope>NUCLEOTIDE SEQUENCE</scope>
    <source>
        <strain evidence="3">CBHHK200</strain>
    </source>
</reference>
<evidence type="ECO:0000313" key="3">
    <source>
        <dbReference type="EMBL" id="KAJ7017192.1"/>
    </source>
</evidence>
<feature type="transmembrane region" description="Helical" evidence="2">
    <location>
        <begin position="350"/>
        <end position="373"/>
    </location>
</feature>
<evidence type="ECO:0000256" key="2">
    <source>
        <dbReference type="SAM" id="Phobius"/>
    </source>
</evidence>
<keyword evidence="2" id="KW-0812">Transmembrane</keyword>
<sequence>MAARDAGSAKEWLLTSGLLMRVGVTPLANLDYLPTCTGVCNQLKMHDSIVPWPVRLVLNETEEPEAVAERVPTLGVVEYVILRVPCPSPHSFKRKTIAGLFRSQYGHAQLCPLSPLTFCSGITRPHLDDADHRLCAVYVWNGRLHLRARAHSDLDLGLNNQTTRTTTNSSVSLASSAGDASDNEDDDDDVTTLVLRAARNTPSTTCSLANLSSQPRFISTLERSISFMTSPEIYILFSIQITYIWIQSCPYTLLVVPISNVPLCCYLSPPKLPSAHIDNVFGTLIPSGLLDGLLGRILGGLLEGGLGDLLGRLGGNGGLLGGLLLSDLLGGLLGLGWWSLGLLGGGNGGLLGGLLGGGNGGLLVSITGLLNFFPGLSSSCGTDLGELLEIIQAWRCH</sequence>
<protein>
    <submittedName>
        <fullName evidence="3">Uncharacterized protein</fullName>
    </submittedName>
</protein>
<evidence type="ECO:0000313" key="4">
    <source>
        <dbReference type="Proteomes" id="UP001218188"/>
    </source>
</evidence>
<accession>A0AAD6RY50</accession>
<gene>
    <name evidence="3" type="ORF">C8F04DRAFT_1406131</name>
</gene>
<comment type="caution">
    <text evidence="3">The sequence shown here is derived from an EMBL/GenBank/DDBJ whole genome shotgun (WGS) entry which is preliminary data.</text>
</comment>
<dbReference type="EMBL" id="JARJCM010000426">
    <property type="protein sequence ID" value="KAJ7017192.1"/>
    <property type="molecule type" value="Genomic_DNA"/>
</dbReference>